<accession>A0ABP7N5Q1</accession>
<keyword evidence="9" id="KW-1185">Reference proteome</keyword>
<sequence>MTMTTTTITKYSELALKGIDALQVIFLLGLRLWLAKVFFMSGLTKIQSWDTTLMLFEYEYSVPILPFDIAAYLATAGELIIPVFLVLGLLTRLNVVALFALNFVAAISYPDISFAGEKDHIIWGLMTLVLFFFGPGKAAIDTFIKSKLNINH</sequence>
<protein>
    <submittedName>
        <fullName evidence="8">DoxX family protein</fullName>
    </submittedName>
</protein>
<dbReference type="EMBL" id="BAABBN010000012">
    <property type="protein sequence ID" value="GAA3937791.1"/>
    <property type="molecule type" value="Genomic_DNA"/>
</dbReference>
<reference evidence="9" key="1">
    <citation type="journal article" date="2019" name="Int. J. Syst. Evol. Microbiol.">
        <title>The Global Catalogue of Microorganisms (GCM) 10K type strain sequencing project: providing services to taxonomists for standard genome sequencing and annotation.</title>
        <authorList>
            <consortium name="The Broad Institute Genomics Platform"/>
            <consortium name="The Broad Institute Genome Sequencing Center for Infectious Disease"/>
            <person name="Wu L."/>
            <person name="Ma J."/>
        </authorList>
    </citation>
    <scope>NUCLEOTIDE SEQUENCE [LARGE SCALE GENOMIC DNA]</scope>
    <source>
        <strain evidence="9">JCM 17551</strain>
    </source>
</reference>
<evidence type="ECO:0000256" key="2">
    <source>
        <dbReference type="ARBA" id="ARBA00006679"/>
    </source>
</evidence>
<feature type="transmembrane region" description="Helical" evidence="7">
    <location>
        <begin position="121"/>
        <end position="140"/>
    </location>
</feature>
<evidence type="ECO:0000256" key="1">
    <source>
        <dbReference type="ARBA" id="ARBA00004651"/>
    </source>
</evidence>
<feature type="transmembrane region" description="Helical" evidence="7">
    <location>
        <begin position="21"/>
        <end position="44"/>
    </location>
</feature>
<feature type="transmembrane region" description="Helical" evidence="7">
    <location>
        <begin position="93"/>
        <end position="109"/>
    </location>
</feature>
<dbReference type="InterPro" id="IPR051907">
    <property type="entry name" value="DoxX-like_oxidoreductase"/>
</dbReference>
<comment type="subcellular location">
    <subcellularLocation>
        <location evidence="1">Cell membrane</location>
        <topology evidence="1">Multi-pass membrane protein</topology>
    </subcellularLocation>
</comment>
<evidence type="ECO:0000313" key="9">
    <source>
        <dbReference type="Proteomes" id="UP001501565"/>
    </source>
</evidence>
<dbReference type="Pfam" id="PF07681">
    <property type="entry name" value="DoxX"/>
    <property type="match status" value="1"/>
</dbReference>
<feature type="transmembrane region" description="Helical" evidence="7">
    <location>
        <begin position="64"/>
        <end position="86"/>
    </location>
</feature>
<dbReference type="InterPro" id="IPR032808">
    <property type="entry name" value="DoxX"/>
</dbReference>
<comment type="similarity">
    <text evidence="2">Belongs to the DoxX family.</text>
</comment>
<keyword evidence="3" id="KW-1003">Cell membrane</keyword>
<evidence type="ECO:0000256" key="7">
    <source>
        <dbReference type="SAM" id="Phobius"/>
    </source>
</evidence>
<organism evidence="8 9">
    <name type="scientific">Litoribacillus peritrichatus</name>
    <dbReference type="NCBI Taxonomy" id="718191"/>
    <lineage>
        <taxon>Bacteria</taxon>
        <taxon>Pseudomonadati</taxon>
        <taxon>Pseudomonadota</taxon>
        <taxon>Gammaproteobacteria</taxon>
        <taxon>Oceanospirillales</taxon>
        <taxon>Oceanospirillaceae</taxon>
        <taxon>Litoribacillus</taxon>
    </lineage>
</organism>
<dbReference type="PANTHER" id="PTHR33452:SF1">
    <property type="entry name" value="INNER MEMBRANE PROTEIN YPHA-RELATED"/>
    <property type="match status" value="1"/>
</dbReference>
<dbReference type="RefSeq" id="WP_344800166.1">
    <property type="nucleotide sequence ID" value="NZ_BAABBN010000012.1"/>
</dbReference>
<evidence type="ECO:0000256" key="6">
    <source>
        <dbReference type="ARBA" id="ARBA00023136"/>
    </source>
</evidence>
<keyword evidence="5 7" id="KW-1133">Transmembrane helix</keyword>
<proteinExistence type="inferred from homology"/>
<evidence type="ECO:0000313" key="8">
    <source>
        <dbReference type="EMBL" id="GAA3937791.1"/>
    </source>
</evidence>
<comment type="caution">
    <text evidence="8">The sequence shown here is derived from an EMBL/GenBank/DDBJ whole genome shotgun (WGS) entry which is preliminary data.</text>
</comment>
<evidence type="ECO:0000256" key="3">
    <source>
        <dbReference type="ARBA" id="ARBA00022475"/>
    </source>
</evidence>
<dbReference type="Proteomes" id="UP001501565">
    <property type="component" value="Unassembled WGS sequence"/>
</dbReference>
<evidence type="ECO:0000256" key="4">
    <source>
        <dbReference type="ARBA" id="ARBA00022692"/>
    </source>
</evidence>
<keyword evidence="4 7" id="KW-0812">Transmembrane</keyword>
<dbReference type="PANTHER" id="PTHR33452">
    <property type="entry name" value="OXIDOREDUCTASE CATD-RELATED"/>
    <property type="match status" value="1"/>
</dbReference>
<gene>
    <name evidence="8" type="ORF">GCM10022277_37640</name>
</gene>
<evidence type="ECO:0000256" key="5">
    <source>
        <dbReference type="ARBA" id="ARBA00022989"/>
    </source>
</evidence>
<keyword evidence="6 7" id="KW-0472">Membrane</keyword>
<name>A0ABP7N5Q1_9GAMM</name>